<reference evidence="2" key="3">
    <citation type="submission" date="2022-06" db="UniProtKB">
        <authorList>
            <consortium name="EnsemblPlants"/>
        </authorList>
    </citation>
    <scope>IDENTIFICATION</scope>
</reference>
<reference evidence="2" key="2">
    <citation type="submission" date="2018-03" db="EMBL/GenBank/DDBJ databases">
        <title>The Triticum urartu genome reveals the dynamic nature of wheat genome evolution.</title>
        <authorList>
            <person name="Ling H."/>
            <person name="Ma B."/>
            <person name="Shi X."/>
            <person name="Liu H."/>
            <person name="Dong L."/>
            <person name="Sun H."/>
            <person name="Cao Y."/>
            <person name="Gao Q."/>
            <person name="Zheng S."/>
            <person name="Li Y."/>
            <person name="Yu Y."/>
            <person name="Du H."/>
            <person name="Qi M."/>
            <person name="Li Y."/>
            <person name="Yu H."/>
            <person name="Cui Y."/>
            <person name="Wang N."/>
            <person name="Chen C."/>
            <person name="Wu H."/>
            <person name="Zhao Y."/>
            <person name="Zhang J."/>
            <person name="Li Y."/>
            <person name="Zhou W."/>
            <person name="Zhang B."/>
            <person name="Hu W."/>
            <person name="Eijk M."/>
            <person name="Tang J."/>
            <person name="Witsenboer H."/>
            <person name="Zhao S."/>
            <person name="Li Z."/>
            <person name="Zhang A."/>
            <person name="Wang D."/>
            <person name="Liang C."/>
        </authorList>
    </citation>
    <scope>NUCLEOTIDE SEQUENCE [LARGE SCALE GENOMIC DNA]</scope>
    <source>
        <strain evidence="2">cv. G1812</strain>
    </source>
</reference>
<keyword evidence="3" id="KW-1185">Reference proteome</keyword>
<evidence type="ECO:0000256" key="1">
    <source>
        <dbReference type="SAM" id="MobiDB-lite"/>
    </source>
</evidence>
<evidence type="ECO:0000313" key="3">
    <source>
        <dbReference type="Proteomes" id="UP000015106"/>
    </source>
</evidence>
<organism evidence="2 3">
    <name type="scientific">Triticum urartu</name>
    <name type="common">Red wild einkorn</name>
    <name type="synonym">Crithodium urartu</name>
    <dbReference type="NCBI Taxonomy" id="4572"/>
    <lineage>
        <taxon>Eukaryota</taxon>
        <taxon>Viridiplantae</taxon>
        <taxon>Streptophyta</taxon>
        <taxon>Embryophyta</taxon>
        <taxon>Tracheophyta</taxon>
        <taxon>Spermatophyta</taxon>
        <taxon>Magnoliopsida</taxon>
        <taxon>Liliopsida</taxon>
        <taxon>Poales</taxon>
        <taxon>Poaceae</taxon>
        <taxon>BOP clade</taxon>
        <taxon>Pooideae</taxon>
        <taxon>Triticodae</taxon>
        <taxon>Triticeae</taxon>
        <taxon>Triticinae</taxon>
        <taxon>Triticum</taxon>
    </lineage>
</organism>
<sequence length="243" mass="27242">MDPTNPYTSDGLGPAAGSLPRFGFRCRCRSRSGRPNCGRRLRSRLTVCRGLRTTSDADAAADGSIRSALFPSVEMRRKRETGYLGCAVGLFVGLSSYQMGHGPARHGGKRPKEEKERLTGEKREDGAEHGAAAGEEQAGAAVVRAAAGPLPRRHRRPPPPARRARHRGRRRRRLQRPQPPPRPLLRLRRPLFRLRFVRTLPGERPVRRRRAAVRRGVQETRQGMRGGWPAHPHRQQDRRVAPA</sequence>
<feature type="compositionally biased region" description="Basic residues" evidence="1">
    <location>
        <begin position="151"/>
        <end position="175"/>
    </location>
</feature>
<dbReference type="EnsemblPlants" id="TuG1812G0500005553.01.T02">
    <property type="protein sequence ID" value="TuG1812G0500005553.01.T02"/>
    <property type="gene ID" value="TuG1812G0500005553.01"/>
</dbReference>
<protein>
    <submittedName>
        <fullName evidence="2">Uncharacterized protein</fullName>
    </submittedName>
</protein>
<dbReference type="AlphaFoldDB" id="A0A8R7QLF9"/>
<evidence type="ECO:0000313" key="2">
    <source>
        <dbReference type="EnsemblPlants" id="TuG1812G0500005553.01.T02"/>
    </source>
</evidence>
<proteinExistence type="predicted"/>
<reference evidence="3" key="1">
    <citation type="journal article" date="2013" name="Nature">
        <title>Draft genome of the wheat A-genome progenitor Triticum urartu.</title>
        <authorList>
            <person name="Ling H.Q."/>
            <person name="Zhao S."/>
            <person name="Liu D."/>
            <person name="Wang J."/>
            <person name="Sun H."/>
            <person name="Zhang C."/>
            <person name="Fan H."/>
            <person name="Li D."/>
            <person name="Dong L."/>
            <person name="Tao Y."/>
            <person name="Gao C."/>
            <person name="Wu H."/>
            <person name="Li Y."/>
            <person name="Cui Y."/>
            <person name="Guo X."/>
            <person name="Zheng S."/>
            <person name="Wang B."/>
            <person name="Yu K."/>
            <person name="Liang Q."/>
            <person name="Yang W."/>
            <person name="Lou X."/>
            <person name="Chen J."/>
            <person name="Feng M."/>
            <person name="Jian J."/>
            <person name="Zhang X."/>
            <person name="Luo G."/>
            <person name="Jiang Y."/>
            <person name="Liu J."/>
            <person name="Wang Z."/>
            <person name="Sha Y."/>
            <person name="Zhang B."/>
            <person name="Wu H."/>
            <person name="Tang D."/>
            <person name="Shen Q."/>
            <person name="Xue P."/>
            <person name="Zou S."/>
            <person name="Wang X."/>
            <person name="Liu X."/>
            <person name="Wang F."/>
            <person name="Yang Y."/>
            <person name="An X."/>
            <person name="Dong Z."/>
            <person name="Zhang K."/>
            <person name="Zhang X."/>
            <person name="Luo M.C."/>
            <person name="Dvorak J."/>
            <person name="Tong Y."/>
            <person name="Wang J."/>
            <person name="Yang H."/>
            <person name="Li Z."/>
            <person name="Wang D."/>
            <person name="Zhang A."/>
            <person name="Wang J."/>
        </authorList>
    </citation>
    <scope>NUCLEOTIDE SEQUENCE</scope>
    <source>
        <strain evidence="3">cv. G1812</strain>
    </source>
</reference>
<dbReference type="Proteomes" id="UP000015106">
    <property type="component" value="Chromosome 5"/>
</dbReference>
<feature type="compositionally biased region" description="Low complexity" evidence="1">
    <location>
        <begin position="129"/>
        <end position="150"/>
    </location>
</feature>
<gene>
    <name evidence="2" type="primary">LOC125511620</name>
</gene>
<feature type="region of interest" description="Disordered" evidence="1">
    <location>
        <begin position="207"/>
        <end position="243"/>
    </location>
</feature>
<dbReference type="Gramene" id="TuG1812G0500005553.01.T02">
    <property type="protein sequence ID" value="TuG1812G0500005553.01.T02"/>
    <property type="gene ID" value="TuG1812G0500005553.01"/>
</dbReference>
<accession>A0A8R7QLF9</accession>
<feature type="compositionally biased region" description="Basic and acidic residues" evidence="1">
    <location>
        <begin position="110"/>
        <end position="128"/>
    </location>
</feature>
<feature type="region of interest" description="Disordered" evidence="1">
    <location>
        <begin position="100"/>
        <end position="186"/>
    </location>
</feature>
<name>A0A8R7QLF9_TRIUA</name>
<feature type="compositionally biased region" description="Basic and acidic residues" evidence="1">
    <location>
        <begin position="234"/>
        <end position="243"/>
    </location>
</feature>